<feature type="domain" description="Nudix hydrolase" evidence="3">
    <location>
        <begin position="11"/>
        <end position="148"/>
    </location>
</feature>
<keyword evidence="2" id="KW-0378">Hydrolase</keyword>
<dbReference type="PROSITE" id="PS51462">
    <property type="entry name" value="NUDIX"/>
    <property type="match status" value="1"/>
</dbReference>
<dbReference type="EMBL" id="AJWZ01010422">
    <property type="protein sequence ID" value="EKC48512.1"/>
    <property type="molecule type" value="Genomic_DNA"/>
</dbReference>
<dbReference type="PANTHER" id="PTHR43046:SF14">
    <property type="entry name" value="MUTT_NUDIX FAMILY PROTEIN"/>
    <property type="match status" value="1"/>
</dbReference>
<name>K1RIY8_9ZZZZ</name>
<evidence type="ECO:0000256" key="2">
    <source>
        <dbReference type="ARBA" id="ARBA00022801"/>
    </source>
</evidence>
<dbReference type="InterPro" id="IPR020476">
    <property type="entry name" value="Nudix_hydrolase"/>
</dbReference>
<protein>
    <submittedName>
        <fullName evidence="4">MutT/nudix family protein</fullName>
    </submittedName>
</protein>
<dbReference type="PANTHER" id="PTHR43046">
    <property type="entry name" value="GDP-MANNOSE MANNOSYL HYDROLASE"/>
    <property type="match status" value="1"/>
</dbReference>
<organism evidence="4">
    <name type="scientific">human gut metagenome</name>
    <dbReference type="NCBI Taxonomy" id="408170"/>
    <lineage>
        <taxon>unclassified sequences</taxon>
        <taxon>metagenomes</taxon>
        <taxon>organismal metagenomes</taxon>
    </lineage>
</organism>
<proteinExistence type="predicted"/>
<gene>
    <name evidence="4" type="ORF">OBE_15146</name>
</gene>
<dbReference type="InterPro" id="IPR000086">
    <property type="entry name" value="NUDIX_hydrolase_dom"/>
</dbReference>
<dbReference type="AlphaFoldDB" id="K1RIY8"/>
<dbReference type="GO" id="GO:0016787">
    <property type="term" value="F:hydrolase activity"/>
    <property type="evidence" value="ECO:0007669"/>
    <property type="project" value="UniProtKB-KW"/>
</dbReference>
<comment type="cofactor">
    <cofactor evidence="1">
        <name>Mg(2+)</name>
        <dbReference type="ChEBI" id="CHEBI:18420"/>
    </cofactor>
</comment>
<dbReference type="CDD" id="cd04688">
    <property type="entry name" value="NUDIX_Hydrolase"/>
    <property type="match status" value="1"/>
</dbReference>
<evidence type="ECO:0000256" key="1">
    <source>
        <dbReference type="ARBA" id="ARBA00001946"/>
    </source>
</evidence>
<dbReference type="SUPFAM" id="SSF55811">
    <property type="entry name" value="Nudix"/>
    <property type="match status" value="1"/>
</dbReference>
<dbReference type="InterPro" id="IPR020084">
    <property type="entry name" value="NUDIX_hydrolase_CS"/>
</dbReference>
<evidence type="ECO:0000259" key="3">
    <source>
        <dbReference type="PROSITE" id="PS51462"/>
    </source>
</evidence>
<dbReference type="InterPro" id="IPR015797">
    <property type="entry name" value="NUDIX_hydrolase-like_dom_sf"/>
</dbReference>
<reference evidence="4" key="1">
    <citation type="journal article" date="2013" name="Environ. Microbiol.">
        <title>Microbiota from the distal guts of lean and obese adolescents exhibit partial functional redundancy besides clear differences in community structure.</title>
        <authorList>
            <person name="Ferrer M."/>
            <person name="Ruiz A."/>
            <person name="Lanza F."/>
            <person name="Haange S.B."/>
            <person name="Oberbach A."/>
            <person name="Till H."/>
            <person name="Bargiela R."/>
            <person name="Campoy C."/>
            <person name="Segura M.T."/>
            <person name="Richter M."/>
            <person name="von Bergen M."/>
            <person name="Seifert J."/>
            <person name="Suarez A."/>
        </authorList>
    </citation>
    <scope>NUCLEOTIDE SEQUENCE</scope>
</reference>
<dbReference type="PRINTS" id="PR00502">
    <property type="entry name" value="NUDIXFAMILY"/>
</dbReference>
<sequence>MDIKIKKNSHLFKVRTSGIIVKDNKILVEQYRDTSYFTLPGGYVEIGEDSSSAIIREIKEEVGVNFKIDRYLGIVENFFINANQEKTHGIDFYYLGTTEDEIPLENFDLIENDNGIIINHHFKWIELQKLTDYDIRPKCIIPYLRNEQNTSFHLVQRETD</sequence>
<dbReference type="Pfam" id="PF00293">
    <property type="entry name" value="NUDIX"/>
    <property type="match status" value="1"/>
</dbReference>
<accession>K1RIY8</accession>
<evidence type="ECO:0000313" key="4">
    <source>
        <dbReference type="EMBL" id="EKC48512.1"/>
    </source>
</evidence>
<comment type="caution">
    <text evidence="4">The sequence shown here is derived from an EMBL/GenBank/DDBJ whole genome shotgun (WGS) entry which is preliminary data.</text>
</comment>
<dbReference type="Gene3D" id="3.90.79.10">
    <property type="entry name" value="Nucleoside Triphosphate Pyrophosphohydrolase"/>
    <property type="match status" value="1"/>
</dbReference>
<dbReference type="PROSITE" id="PS00893">
    <property type="entry name" value="NUDIX_BOX"/>
    <property type="match status" value="1"/>
</dbReference>